<accession>A0A560KAE3</accession>
<evidence type="ECO:0000256" key="3">
    <source>
        <dbReference type="ARBA" id="ARBA00023163"/>
    </source>
</evidence>
<dbReference type="PANTHER" id="PTHR30146">
    <property type="entry name" value="LACI-RELATED TRANSCRIPTIONAL REPRESSOR"/>
    <property type="match status" value="1"/>
</dbReference>
<dbReference type="InterPro" id="IPR010982">
    <property type="entry name" value="Lambda_DNA-bd_dom_sf"/>
</dbReference>
<keyword evidence="1" id="KW-0805">Transcription regulation</keyword>
<dbReference type="Pfam" id="PF00356">
    <property type="entry name" value="LacI"/>
    <property type="match status" value="1"/>
</dbReference>
<reference evidence="5 6" key="1">
    <citation type="submission" date="2019-06" db="EMBL/GenBank/DDBJ databases">
        <title>Genomic Encyclopedia of Type Strains, Phase IV (KMG-V): Genome sequencing to study the core and pangenomes of soil and plant-associated prokaryotes.</title>
        <authorList>
            <person name="Whitman W."/>
        </authorList>
    </citation>
    <scope>NUCLEOTIDE SEQUENCE [LARGE SCALE GENOMIC DNA]</scope>
    <source>
        <strain evidence="5 6">BR 12005</strain>
    </source>
</reference>
<evidence type="ECO:0000256" key="1">
    <source>
        <dbReference type="ARBA" id="ARBA00023015"/>
    </source>
</evidence>
<proteinExistence type="predicted"/>
<keyword evidence="3" id="KW-0804">Transcription</keyword>
<evidence type="ECO:0000313" key="5">
    <source>
        <dbReference type="EMBL" id="TWB80298.1"/>
    </source>
</evidence>
<sequence>MLWGEARILTARMKDIALELGLSVVTVSKALRAHPDIGEATRRRVLERVAELGYQPNLMARSLVTGQTWTIGLIVPDLLHPFFAGIAKAISNDIRAHGYGLLISSSDEEPDAERQQIRNLLARQVDVIVLASTQTTMDGLREIERRGTPHILLDRRFAGAEAHFVGNDDEAVGALATAHLIAQGCRRIAHLRGPEVSTAAGRLSGYRQALAQHGLAAAPDLVMDLGPSGDHRGEEAGYAATRRLLALSPRPDGLFCYNDPSALGAMRAVLEAGLRIPDDIAIIGCGNLSYADFLRIPLSSVDQGAEAIGRRVAQLATSLARSKNATPPPQVDLVPPRLMARASTIRFSKE</sequence>
<gene>
    <name evidence="5" type="ORF">FBZ87_102722</name>
</gene>
<evidence type="ECO:0000259" key="4">
    <source>
        <dbReference type="PROSITE" id="PS50932"/>
    </source>
</evidence>
<dbReference type="CDD" id="cd06267">
    <property type="entry name" value="PBP1_LacI_sugar_binding-like"/>
    <property type="match status" value="1"/>
</dbReference>
<evidence type="ECO:0000256" key="2">
    <source>
        <dbReference type="ARBA" id="ARBA00023125"/>
    </source>
</evidence>
<dbReference type="AlphaFoldDB" id="A0A560KAE3"/>
<feature type="domain" description="HTH lacI-type" evidence="4">
    <location>
        <begin position="11"/>
        <end position="65"/>
    </location>
</feature>
<dbReference type="CDD" id="cd01392">
    <property type="entry name" value="HTH_LacI"/>
    <property type="match status" value="1"/>
</dbReference>
<dbReference type="PANTHER" id="PTHR30146:SF109">
    <property type="entry name" value="HTH-TYPE TRANSCRIPTIONAL REGULATOR GALS"/>
    <property type="match status" value="1"/>
</dbReference>
<comment type="caution">
    <text evidence="5">The sequence shown here is derived from an EMBL/GenBank/DDBJ whole genome shotgun (WGS) entry which is preliminary data.</text>
</comment>
<evidence type="ECO:0000313" key="6">
    <source>
        <dbReference type="Proteomes" id="UP000320516"/>
    </source>
</evidence>
<dbReference type="SUPFAM" id="SSF47413">
    <property type="entry name" value="lambda repressor-like DNA-binding domains"/>
    <property type="match status" value="1"/>
</dbReference>
<dbReference type="SUPFAM" id="SSF53822">
    <property type="entry name" value="Periplasmic binding protein-like I"/>
    <property type="match status" value="1"/>
</dbReference>
<dbReference type="GO" id="GO:0000976">
    <property type="term" value="F:transcription cis-regulatory region binding"/>
    <property type="evidence" value="ECO:0007669"/>
    <property type="project" value="TreeGrafter"/>
</dbReference>
<keyword evidence="2" id="KW-0238">DNA-binding</keyword>
<dbReference type="PROSITE" id="PS50932">
    <property type="entry name" value="HTH_LACI_2"/>
    <property type="match status" value="1"/>
</dbReference>
<dbReference type="InterPro" id="IPR000843">
    <property type="entry name" value="HTH_LacI"/>
</dbReference>
<dbReference type="Pfam" id="PF13377">
    <property type="entry name" value="Peripla_BP_3"/>
    <property type="match status" value="1"/>
</dbReference>
<dbReference type="Gene3D" id="1.10.260.40">
    <property type="entry name" value="lambda repressor-like DNA-binding domains"/>
    <property type="match status" value="1"/>
</dbReference>
<dbReference type="Proteomes" id="UP000320516">
    <property type="component" value="Unassembled WGS sequence"/>
</dbReference>
<dbReference type="InterPro" id="IPR046335">
    <property type="entry name" value="LacI/GalR-like_sensor"/>
</dbReference>
<dbReference type="InterPro" id="IPR028082">
    <property type="entry name" value="Peripla_BP_I"/>
</dbReference>
<protein>
    <submittedName>
        <fullName evidence="5">LacI family transcriptional regulator</fullName>
    </submittedName>
</protein>
<organism evidence="5 6">
    <name type="scientific">Nitrospirillum amazonense</name>
    <dbReference type="NCBI Taxonomy" id="28077"/>
    <lineage>
        <taxon>Bacteria</taxon>
        <taxon>Pseudomonadati</taxon>
        <taxon>Pseudomonadota</taxon>
        <taxon>Alphaproteobacteria</taxon>
        <taxon>Rhodospirillales</taxon>
        <taxon>Azospirillaceae</taxon>
        <taxon>Nitrospirillum</taxon>
    </lineage>
</organism>
<dbReference type="Gene3D" id="3.40.50.2300">
    <property type="match status" value="2"/>
</dbReference>
<dbReference type="GO" id="GO:0003700">
    <property type="term" value="F:DNA-binding transcription factor activity"/>
    <property type="evidence" value="ECO:0007669"/>
    <property type="project" value="TreeGrafter"/>
</dbReference>
<dbReference type="SMART" id="SM00354">
    <property type="entry name" value="HTH_LACI"/>
    <property type="match status" value="1"/>
</dbReference>
<name>A0A560KAE3_9PROT</name>
<dbReference type="EMBL" id="VITV01000002">
    <property type="protein sequence ID" value="TWB80298.1"/>
    <property type="molecule type" value="Genomic_DNA"/>
</dbReference>